<keyword evidence="4" id="KW-1185">Reference proteome</keyword>
<name>A0A068VEX4_COFCA</name>
<dbReference type="CDD" id="cd24006">
    <property type="entry name" value="ASKHA_NBD_PPX_GppA"/>
    <property type="match status" value="1"/>
</dbReference>
<reference evidence="4" key="1">
    <citation type="journal article" date="2014" name="Science">
        <title>The coffee genome provides insight into the convergent evolution of caffeine biosynthesis.</title>
        <authorList>
            <person name="Denoeud F."/>
            <person name="Carretero-Paulet L."/>
            <person name="Dereeper A."/>
            <person name="Droc G."/>
            <person name="Guyot R."/>
            <person name="Pietrella M."/>
            <person name="Zheng C."/>
            <person name="Alberti A."/>
            <person name="Anthony F."/>
            <person name="Aprea G."/>
            <person name="Aury J.M."/>
            <person name="Bento P."/>
            <person name="Bernard M."/>
            <person name="Bocs S."/>
            <person name="Campa C."/>
            <person name="Cenci A."/>
            <person name="Combes M.C."/>
            <person name="Crouzillat D."/>
            <person name="Da Silva C."/>
            <person name="Daddiego L."/>
            <person name="De Bellis F."/>
            <person name="Dussert S."/>
            <person name="Garsmeur O."/>
            <person name="Gayraud T."/>
            <person name="Guignon V."/>
            <person name="Jahn K."/>
            <person name="Jamilloux V."/>
            <person name="Joet T."/>
            <person name="Labadie K."/>
            <person name="Lan T."/>
            <person name="Leclercq J."/>
            <person name="Lepelley M."/>
            <person name="Leroy T."/>
            <person name="Li L.T."/>
            <person name="Librado P."/>
            <person name="Lopez L."/>
            <person name="Munoz A."/>
            <person name="Noel B."/>
            <person name="Pallavicini A."/>
            <person name="Perrotta G."/>
            <person name="Poncet V."/>
            <person name="Pot D."/>
            <person name="Priyono X."/>
            <person name="Rigoreau M."/>
            <person name="Rouard M."/>
            <person name="Rozas J."/>
            <person name="Tranchant-Dubreuil C."/>
            <person name="VanBuren R."/>
            <person name="Zhang Q."/>
            <person name="Andrade A.C."/>
            <person name="Argout X."/>
            <person name="Bertrand B."/>
            <person name="de Kochko A."/>
            <person name="Graziosi G."/>
            <person name="Henry R.J."/>
            <person name="Jayarama X."/>
            <person name="Ming R."/>
            <person name="Nagai C."/>
            <person name="Rounsley S."/>
            <person name="Sankoff D."/>
            <person name="Giuliano G."/>
            <person name="Albert V.A."/>
            <person name="Wincker P."/>
            <person name="Lashermes P."/>
        </authorList>
    </citation>
    <scope>NUCLEOTIDE SEQUENCE [LARGE SCALE GENOMIC DNA]</scope>
    <source>
        <strain evidence="4">cv. DH200-94</strain>
    </source>
</reference>
<dbReference type="PANTHER" id="PTHR30005:SF0">
    <property type="entry name" value="RETROGRADE REGULATION PROTEIN 2"/>
    <property type="match status" value="1"/>
</dbReference>
<dbReference type="EMBL" id="HG739303">
    <property type="protein sequence ID" value="CDP18223.1"/>
    <property type="molecule type" value="Genomic_DNA"/>
</dbReference>
<dbReference type="Pfam" id="PF21447">
    <property type="entry name" value="Ppx-GppA_III"/>
    <property type="match status" value="1"/>
</dbReference>
<dbReference type="PhylomeDB" id="A0A068VEX4"/>
<dbReference type="OMA" id="RISEGCY"/>
<dbReference type="SUPFAM" id="SSF53067">
    <property type="entry name" value="Actin-like ATPase domain"/>
    <property type="match status" value="2"/>
</dbReference>
<evidence type="ECO:0000313" key="4">
    <source>
        <dbReference type="Proteomes" id="UP000295252"/>
    </source>
</evidence>
<dbReference type="Gramene" id="CDP18223">
    <property type="protein sequence ID" value="CDP18223"/>
    <property type="gene ID" value="GSCOC_T00011781001"/>
</dbReference>
<evidence type="ECO:0000259" key="2">
    <source>
        <dbReference type="Pfam" id="PF21447"/>
    </source>
</evidence>
<dbReference type="Pfam" id="PF02541">
    <property type="entry name" value="Ppx-GppA"/>
    <property type="match status" value="1"/>
</dbReference>
<accession>A0A068VEX4</accession>
<dbReference type="Proteomes" id="UP000295252">
    <property type="component" value="Chromosome IV"/>
</dbReference>
<feature type="domain" description="Ppx/GppA phosphatase N-terminal" evidence="1">
    <location>
        <begin position="76"/>
        <end position="357"/>
    </location>
</feature>
<organism evidence="3 4">
    <name type="scientific">Coffea canephora</name>
    <name type="common">Robusta coffee</name>
    <dbReference type="NCBI Taxonomy" id="49390"/>
    <lineage>
        <taxon>Eukaryota</taxon>
        <taxon>Viridiplantae</taxon>
        <taxon>Streptophyta</taxon>
        <taxon>Embryophyta</taxon>
        <taxon>Tracheophyta</taxon>
        <taxon>Spermatophyta</taxon>
        <taxon>Magnoliopsida</taxon>
        <taxon>eudicotyledons</taxon>
        <taxon>Gunneridae</taxon>
        <taxon>Pentapetalae</taxon>
        <taxon>asterids</taxon>
        <taxon>lamiids</taxon>
        <taxon>Gentianales</taxon>
        <taxon>Rubiaceae</taxon>
        <taxon>Ixoroideae</taxon>
        <taxon>Gardenieae complex</taxon>
        <taxon>Bertiereae - Coffeeae clade</taxon>
        <taxon>Coffeeae</taxon>
        <taxon>Coffea</taxon>
    </lineage>
</organism>
<feature type="domain" description="Ppx/GppA phosphatase C-terminal" evidence="2">
    <location>
        <begin position="410"/>
        <end position="516"/>
    </location>
</feature>
<evidence type="ECO:0000259" key="1">
    <source>
        <dbReference type="Pfam" id="PF02541"/>
    </source>
</evidence>
<sequence>MLRTTLMVIRKKKKRISRRPPEQMSTGLTLSESSSSAAAYAFTNKDNADDLYAAVDMGTNSFKLLIVRADPSTGRFLPIDRHKEPVLLGLDATTTAATVISPSSVDRAIAALSKFQQIMHCLHIPSSHSRFVATSAVREASNQSEFLFKLHQNLNLHVDVLSGQEEAGLIYFGVLQFIPVVNDTVLTIDIGGGSTEIIIGKNGKTLHAISLKLGHVTLTQQFIEITKMREHIGSVIDHSGLVDKVKEYKIDKVLGSSGTIKAIEEAVYKGYAKKNAGEIKEIDKRDWRFNKEELIELVEGLGVKGKKRREGFFNKRAEFILAGAVLLEEIFEGLGIEEMEVSEFALGEGVVAEMLRKVCKRSSDWEVDVRWGSVVRLVTRLNTKKRMKASVMCAAITKDIFEGIKKWNEVDNQLVVCFEDKDLEYLEAACLLHNIGLYAGKKGYHKQSYQVIINGNHLQGYSDKEVKLIGLLVKHHRKKIPKSDVDLLEGFEEEVKLKFRMLCAILRLSAIVLQFQSVGIQTFKFSCSDEGFRLVLGEARNQPQSSCTLHPLAGDLKEEIDKEVENFRMVFAKQLSVMIPCST</sequence>
<dbReference type="STRING" id="49390.A0A068VEX4"/>
<dbReference type="FunCoup" id="A0A068VEX4">
    <property type="interactions" value="2"/>
</dbReference>
<dbReference type="OrthoDB" id="2014654at2759"/>
<dbReference type="SUPFAM" id="SSF109604">
    <property type="entry name" value="HD-domain/PDEase-like"/>
    <property type="match status" value="1"/>
</dbReference>
<gene>
    <name evidence="3" type="ORF">GSCOC_T00011781001</name>
</gene>
<protein>
    <submittedName>
        <fullName evidence="3">Uncharacterized protein</fullName>
    </submittedName>
</protein>
<proteinExistence type="predicted"/>
<dbReference type="Gene3D" id="3.30.420.40">
    <property type="match status" value="1"/>
</dbReference>
<dbReference type="PANTHER" id="PTHR30005">
    <property type="entry name" value="EXOPOLYPHOSPHATASE"/>
    <property type="match status" value="1"/>
</dbReference>
<dbReference type="Gene3D" id="3.30.420.150">
    <property type="entry name" value="Exopolyphosphatase. Domain 2"/>
    <property type="match status" value="1"/>
</dbReference>
<dbReference type="GO" id="GO:0016462">
    <property type="term" value="F:pyrophosphatase activity"/>
    <property type="evidence" value="ECO:0007669"/>
    <property type="project" value="TreeGrafter"/>
</dbReference>
<dbReference type="InterPro" id="IPR050273">
    <property type="entry name" value="GppA/Ppx_hydrolase"/>
</dbReference>
<dbReference type="InterPro" id="IPR003695">
    <property type="entry name" value="Ppx_GppA_N"/>
</dbReference>
<dbReference type="Gene3D" id="1.10.3210.10">
    <property type="entry name" value="Hypothetical protein af1432"/>
    <property type="match status" value="1"/>
</dbReference>
<evidence type="ECO:0000313" key="3">
    <source>
        <dbReference type="EMBL" id="CDP18223.1"/>
    </source>
</evidence>
<dbReference type="AlphaFoldDB" id="A0A068VEX4"/>
<dbReference type="InterPro" id="IPR043129">
    <property type="entry name" value="ATPase_NBD"/>
</dbReference>
<dbReference type="InterPro" id="IPR048950">
    <property type="entry name" value="Ppx_GppA_C"/>
</dbReference>
<dbReference type="InParanoid" id="A0A068VEX4"/>